<organism evidence="1 2">
    <name type="scientific">Paxillus rubicundulus Ve08.2h10</name>
    <dbReference type="NCBI Taxonomy" id="930991"/>
    <lineage>
        <taxon>Eukaryota</taxon>
        <taxon>Fungi</taxon>
        <taxon>Dikarya</taxon>
        <taxon>Basidiomycota</taxon>
        <taxon>Agaricomycotina</taxon>
        <taxon>Agaricomycetes</taxon>
        <taxon>Agaricomycetidae</taxon>
        <taxon>Boletales</taxon>
        <taxon>Paxilineae</taxon>
        <taxon>Paxillaceae</taxon>
        <taxon>Paxillus</taxon>
    </lineage>
</organism>
<dbReference type="Proteomes" id="UP000054538">
    <property type="component" value="Unassembled WGS sequence"/>
</dbReference>
<dbReference type="EMBL" id="KN827068">
    <property type="protein sequence ID" value="KIK77263.1"/>
    <property type="molecule type" value="Genomic_DNA"/>
</dbReference>
<feature type="non-terminal residue" evidence="1">
    <location>
        <position position="203"/>
    </location>
</feature>
<dbReference type="OrthoDB" id="3242924at2759"/>
<protein>
    <submittedName>
        <fullName evidence="1">Uncharacterized protein</fullName>
    </submittedName>
</protein>
<dbReference type="AlphaFoldDB" id="A0A0D0CPM4"/>
<reference evidence="1 2" key="1">
    <citation type="submission" date="2014-04" db="EMBL/GenBank/DDBJ databases">
        <authorList>
            <consortium name="DOE Joint Genome Institute"/>
            <person name="Kuo A."/>
            <person name="Kohler A."/>
            <person name="Jargeat P."/>
            <person name="Nagy L.G."/>
            <person name="Floudas D."/>
            <person name="Copeland A."/>
            <person name="Barry K.W."/>
            <person name="Cichocki N."/>
            <person name="Veneault-Fourrey C."/>
            <person name="LaButti K."/>
            <person name="Lindquist E.A."/>
            <person name="Lipzen A."/>
            <person name="Lundell T."/>
            <person name="Morin E."/>
            <person name="Murat C."/>
            <person name="Sun H."/>
            <person name="Tunlid A."/>
            <person name="Henrissat B."/>
            <person name="Grigoriev I.V."/>
            <person name="Hibbett D.S."/>
            <person name="Martin F."/>
            <person name="Nordberg H.P."/>
            <person name="Cantor M.N."/>
            <person name="Hua S.X."/>
        </authorList>
    </citation>
    <scope>NUCLEOTIDE SEQUENCE [LARGE SCALE GENOMIC DNA]</scope>
    <source>
        <strain evidence="1 2">Ve08.2h10</strain>
    </source>
</reference>
<accession>A0A0D0CPM4</accession>
<dbReference type="HOGENOM" id="CLU_085135_1_0_1"/>
<dbReference type="InParanoid" id="A0A0D0CPM4"/>
<gene>
    <name evidence="1" type="ORF">PAXRUDRAFT_167400</name>
</gene>
<reference evidence="2" key="2">
    <citation type="submission" date="2015-01" db="EMBL/GenBank/DDBJ databases">
        <title>Evolutionary Origins and Diversification of the Mycorrhizal Mutualists.</title>
        <authorList>
            <consortium name="DOE Joint Genome Institute"/>
            <consortium name="Mycorrhizal Genomics Consortium"/>
            <person name="Kohler A."/>
            <person name="Kuo A."/>
            <person name="Nagy L.G."/>
            <person name="Floudas D."/>
            <person name="Copeland A."/>
            <person name="Barry K.W."/>
            <person name="Cichocki N."/>
            <person name="Veneault-Fourrey C."/>
            <person name="LaButti K."/>
            <person name="Lindquist E.A."/>
            <person name="Lipzen A."/>
            <person name="Lundell T."/>
            <person name="Morin E."/>
            <person name="Murat C."/>
            <person name="Riley R."/>
            <person name="Ohm R."/>
            <person name="Sun H."/>
            <person name="Tunlid A."/>
            <person name="Henrissat B."/>
            <person name="Grigoriev I.V."/>
            <person name="Hibbett D.S."/>
            <person name="Martin F."/>
        </authorList>
    </citation>
    <scope>NUCLEOTIDE SEQUENCE [LARGE SCALE GENOMIC DNA]</scope>
    <source>
        <strain evidence="2">Ve08.2h10</strain>
    </source>
</reference>
<evidence type="ECO:0000313" key="1">
    <source>
        <dbReference type="EMBL" id="KIK77263.1"/>
    </source>
</evidence>
<sequence length="203" mass="22957">DPNHILHPLYKDSRGKDWTLHQRITKYVGQVIRKHSSEVTSNLPAPSFLAGKLRIWNCGDTFRMKQVACRSGNTAQRNCYVKVVFETRTGVITQVRYGDLEKIFILTIPTNDFFAKLGRETIILELITPWDMDGKDATKANVYMTSWKVSIVTDICSLKIVVGLVETHKRWGVLDLVLGVVTPSFAEDAGEEDESDDNMIQVV</sequence>
<evidence type="ECO:0000313" key="2">
    <source>
        <dbReference type="Proteomes" id="UP000054538"/>
    </source>
</evidence>
<keyword evidence="2" id="KW-1185">Reference proteome</keyword>
<name>A0A0D0CPM4_9AGAM</name>
<proteinExistence type="predicted"/>